<keyword evidence="2" id="KW-0472">Membrane</keyword>
<sequence length="99" mass="10519">MGRGPRPLQVGPGRPGVSPSDFDSSFVTLSSSKTSSPFLFLRLLACLSICLSALGHSFIPFFIISTALSLSPVGDSEGSFSSFNHLSFPSFLLLFGSWT</sequence>
<protein>
    <recommendedName>
        <fullName evidence="5">Transmembrane protein</fullName>
    </recommendedName>
</protein>
<comment type="caution">
    <text evidence="3">The sequence shown here is derived from an EMBL/GenBank/DDBJ whole genome shotgun (WGS) entry which is preliminary data.</text>
</comment>
<evidence type="ECO:0008006" key="5">
    <source>
        <dbReference type="Google" id="ProtNLM"/>
    </source>
</evidence>
<keyword evidence="2" id="KW-1133">Transmembrane helix</keyword>
<dbReference type="Proteomes" id="UP001161757">
    <property type="component" value="Unassembled WGS sequence"/>
</dbReference>
<dbReference type="AlphaFoldDB" id="A0AAN6EUW0"/>
<evidence type="ECO:0000256" key="2">
    <source>
        <dbReference type="SAM" id="Phobius"/>
    </source>
</evidence>
<dbReference type="EMBL" id="JAJGCB010000010">
    <property type="protein sequence ID" value="KAJ8990761.1"/>
    <property type="molecule type" value="Genomic_DNA"/>
</dbReference>
<proteinExistence type="predicted"/>
<accession>A0AAN6EUW0</accession>
<feature type="region of interest" description="Disordered" evidence="1">
    <location>
        <begin position="1"/>
        <end position="23"/>
    </location>
</feature>
<evidence type="ECO:0000313" key="4">
    <source>
        <dbReference type="Proteomes" id="UP001161757"/>
    </source>
</evidence>
<gene>
    <name evidence="3" type="ORF">HRR80_005536</name>
</gene>
<keyword evidence="2" id="KW-0812">Transmembrane</keyword>
<evidence type="ECO:0000313" key="3">
    <source>
        <dbReference type="EMBL" id="KAJ8990761.1"/>
    </source>
</evidence>
<feature type="transmembrane region" description="Helical" evidence="2">
    <location>
        <begin position="39"/>
        <end position="68"/>
    </location>
</feature>
<evidence type="ECO:0000256" key="1">
    <source>
        <dbReference type="SAM" id="MobiDB-lite"/>
    </source>
</evidence>
<reference evidence="3" key="1">
    <citation type="submission" date="2023-01" db="EMBL/GenBank/DDBJ databases">
        <title>Exophiala dermititidis isolated from Cystic Fibrosis Patient.</title>
        <authorList>
            <person name="Kurbessoian T."/>
            <person name="Crocker A."/>
            <person name="Murante D."/>
            <person name="Hogan D.A."/>
            <person name="Stajich J.E."/>
        </authorList>
    </citation>
    <scope>NUCLEOTIDE SEQUENCE</scope>
    <source>
        <strain evidence="3">Ex8</strain>
    </source>
</reference>
<organism evidence="3 4">
    <name type="scientific">Exophiala dermatitidis</name>
    <name type="common">Black yeast-like fungus</name>
    <name type="synonym">Wangiella dermatitidis</name>
    <dbReference type="NCBI Taxonomy" id="5970"/>
    <lineage>
        <taxon>Eukaryota</taxon>
        <taxon>Fungi</taxon>
        <taxon>Dikarya</taxon>
        <taxon>Ascomycota</taxon>
        <taxon>Pezizomycotina</taxon>
        <taxon>Eurotiomycetes</taxon>
        <taxon>Chaetothyriomycetidae</taxon>
        <taxon>Chaetothyriales</taxon>
        <taxon>Herpotrichiellaceae</taxon>
        <taxon>Exophiala</taxon>
    </lineage>
</organism>
<name>A0AAN6EUW0_EXODE</name>